<dbReference type="Proteomes" id="UP000746595">
    <property type="component" value="Unassembled WGS sequence"/>
</dbReference>
<comment type="caution">
    <text evidence="1">The sequence shown here is derived from an EMBL/GenBank/DDBJ whole genome shotgun (WGS) entry which is preliminary data.</text>
</comment>
<reference evidence="1 2" key="1">
    <citation type="submission" date="2020-04" db="EMBL/GenBank/DDBJ databases">
        <title>Paeniglutamicibacter sp. ANT13_2, a novel actinomycete isolated from sediment in Antarctica.</title>
        <authorList>
            <person name="Sakdapetsiri C."/>
            <person name="Pinyakong O."/>
        </authorList>
    </citation>
    <scope>NUCLEOTIDE SEQUENCE [LARGE SCALE GENOMIC DNA]</scope>
    <source>
        <strain evidence="1 2">ANT13_2</strain>
    </source>
</reference>
<name>A0ABX1G4D4_9MICC</name>
<organism evidence="1 2">
    <name type="scientific">Paeniglutamicibacter terrestris</name>
    <dbReference type="NCBI Taxonomy" id="2723403"/>
    <lineage>
        <taxon>Bacteria</taxon>
        <taxon>Bacillati</taxon>
        <taxon>Actinomycetota</taxon>
        <taxon>Actinomycetes</taxon>
        <taxon>Micrococcales</taxon>
        <taxon>Micrococcaceae</taxon>
        <taxon>Paeniglutamicibacter</taxon>
    </lineage>
</organism>
<accession>A0ABX1G4D4</accession>
<evidence type="ECO:0000313" key="2">
    <source>
        <dbReference type="Proteomes" id="UP000746595"/>
    </source>
</evidence>
<proteinExistence type="predicted"/>
<protein>
    <recommendedName>
        <fullName evidence="3">DUF3168 domain-containing protein</fullName>
    </recommendedName>
</protein>
<evidence type="ECO:0008006" key="3">
    <source>
        <dbReference type="Google" id="ProtNLM"/>
    </source>
</evidence>
<dbReference type="RefSeq" id="WP_168151933.1">
    <property type="nucleotide sequence ID" value="NZ_JAAWVT010000004.1"/>
</dbReference>
<keyword evidence="2" id="KW-1185">Reference proteome</keyword>
<gene>
    <name evidence="1" type="ORF">HED64_10375</name>
</gene>
<dbReference type="EMBL" id="JAAWVT010000004">
    <property type="protein sequence ID" value="NKG21108.1"/>
    <property type="molecule type" value="Genomic_DNA"/>
</dbReference>
<evidence type="ECO:0000313" key="1">
    <source>
        <dbReference type="EMBL" id="NKG21108.1"/>
    </source>
</evidence>
<sequence>MVRQDVEGIVAMYLTSKLGGVQARTNRTSAAREVTIERIGGTKRNVMHERVFLAVQAWDTGSKTGAFDLAADAVSWLEQMTETGAWIGNEDEVSSIIWFPDPITHAPRYQFTVHIMSGGIPA</sequence>